<keyword evidence="9" id="KW-0349">Heme</keyword>
<feature type="transmembrane region" description="Helical" evidence="16">
    <location>
        <begin position="29"/>
        <end position="48"/>
    </location>
</feature>
<evidence type="ECO:0000256" key="5">
    <source>
        <dbReference type="ARBA" id="ARBA00011558"/>
    </source>
</evidence>
<dbReference type="InterPro" id="IPR034804">
    <property type="entry name" value="SQR/QFR_C/D"/>
</dbReference>
<dbReference type="GO" id="GO:0016020">
    <property type="term" value="C:membrane"/>
    <property type="evidence" value="ECO:0007669"/>
    <property type="project" value="UniProtKB-SubCell"/>
</dbReference>
<keyword evidence="8" id="KW-0816">Tricarboxylic acid cycle</keyword>
<dbReference type="EMBL" id="AMRM01000009">
    <property type="protein sequence ID" value="EKF19127.1"/>
    <property type="molecule type" value="Genomic_DNA"/>
</dbReference>
<dbReference type="STRING" id="391937.NA2_10103"/>
<comment type="subunit">
    <text evidence="5">Part of an enzyme complex containing four subunits: a flavoprotein, an iron-sulfur protein, plus two membrane-anchoring proteins, SdhC and SdhD.</text>
</comment>
<evidence type="ECO:0000256" key="11">
    <source>
        <dbReference type="ARBA" id="ARBA00022723"/>
    </source>
</evidence>
<dbReference type="AlphaFoldDB" id="K2MPC6"/>
<keyword evidence="15 16" id="KW-0472">Membrane</keyword>
<evidence type="ECO:0000256" key="4">
    <source>
        <dbReference type="ARBA" id="ARBA00005163"/>
    </source>
</evidence>
<feature type="transmembrane region" description="Helical" evidence="16">
    <location>
        <begin position="60"/>
        <end position="79"/>
    </location>
</feature>
<evidence type="ECO:0000313" key="18">
    <source>
        <dbReference type="Proteomes" id="UP000006786"/>
    </source>
</evidence>
<keyword evidence="10 16" id="KW-0812">Transmembrane</keyword>
<dbReference type="GO" id="GO:0046872">
    <property type="term" value="F:metal ion binding"/>
    <property type="evidence" value="ECO:0007669"/>
    <property type="project" value="UniProtKB-KW"/>
</dbReference>
<dbReference type="Gene3D" id="1.20.1300.10">
    <property type="entry name" value="Fumarate reductase/succinate dehydrogenase, transmembrane subunit"/>
    <property type="match status" value="1"/>
</dbReference>
<comment type="pathway">
    <text evidence="4">Carbohydrate metabolism; tricarboxylic acid cycle.</text>
</comment>
<dbReference type="CDD" id="cd03495">
    <property type="entry name" value="SQR_TypeC_SdhD_like"/>
    <property type="match status" value="1"/>
</dbReference>
<feature type="transmembrane region" description="Helical" evidence="16">
    <location>
        <begin position="99"/>
        <end position="121"/>
    </location>
</feature>
<dbReference type="InterPro" id="IPR014312">
    <property type="entry name" value="Succ_DH_anchor"/>
</dbReference>
<evidence type="ECO:0000256" key="12">
    <source>
        <dbReference type="ARBA" id="ARBA00022982"/>
    </source>
</evidence>
<sequence length="127" mass="13855">MSDMRTPLNRVRGLGSAKEGTGHFWHQRLTAIANIPLLIFFIGFVIVYNGAPYEAVRAALANPVITLLLAFALLSVLYHMKLGMQVVIEDYVHGEGAKIALLILNIFFPLVLGAVSLYALLKISFGG</sequence>
<keyword evidence="14" id="KW-0408">Iron</keyword>
<evidence type="ECO:0000256" key="7">
    <source>
        <dbReference type="ARBA" id="ARBA00022448"/>
    </source>
</evidence>
<keyword evidence="12" id="KW-0249">Electron transport</keyword>
<evidence type="ECO:0000256" key="8">
    <source>
        <dbReference type="ARBA" id="ARBA00022532"/>
    </source>
</evidence>
<dbReference type="GO" id="GO:0006099">
    <property type="term" value="P:tricarboxylic acid cycle"/>
    <property type="evidence" value="ECO:0007669"/>
    <property type="project" value="UniProtKB-UniPathway"/>
</dbReference>
<dbReference type="OrthoDB" id="9809280at2"/>
<dbReference type="RefSeq" id="WP_008596618.1">
    <property type="nucleotide sequence ID" value="NZ_AMRM01000009.1"/>
</dbReference>
<dbReference type="PATRIC" id="fig|391937.3.peg.2084"/>
<dbReference type="SUPFAM" id="SSF81343">
    <property type="entry name" value="Fumarate reductase respiratory complex transmembrane subunits"/>
    <property type="match status" value="1"/>
</dbReference>
<evidence type="ECO:0000256" key="16">
    <source>
        <dbReference type="SAM" id="Phobius"/>
    </source>
</evidence>
<evidence type="ECO:0000256" key="2">
    <source>
        <dbReference type="ARBA" id="ARBA00004050"/>
    </source>
</evidence>
<evidence type="ECO:0000313" key="17">
    <source>
        <dbReference type="EMBL" id="EKF19127.1"/>
    </source>
</evidence>
<evidence type="ECO:0000256" key="9">
    <source>
        <dbReference type="ARBA" id="ARBA00022617"/>
    </source>
</evidence>
<dbReference type="UniPathway" id="UPA00223"/>
<keyword evidence="13 16" id="KW-1133">Transmembrane helix</keyword>
<dbReference type="GO" id="GO:0020037">
    <property type="term" value="F:heme binding"/>
    <property type="evidence" value="ECO:0007669"/>
    <property type="project" value="InterPro"/>
</dbReference>
<evidence type="ECO:0000256" key="15">
    <source>
        <dbReference type="ARBA" id="ARBA00023136"/>
    </source>
</evidence>
<evidence type="ECO:0000256" key="13">
    <source>
        <dbReference type="ARBA" id="ARBA00022989"/>
    </source>
</evidence>
<dbReference type="eggNOG" id="COG2142">
    <property type="taxonomic scope" value="Bacteria"/>
</dbReference>
<evidence type="ECO:0000256" key="14">
    <source>
        <dbReference type="ARBA" id="ARBA00023004"/>
    </source>
</evidence>
<comment type="function">
    <text evidence="2">Membrane-anchoring subunit of succinate dehydrogenase (SDH).</text>
</comment>
<name>K2MPC6_9HYPH</name>
<comment type="caution">
    <text evidence="17">The sequence shown here is derived from an EMBL/GenBank/DDBJ whole genome shotgun (WGS) entry which is preliminary data.</text>
</comment>
<evidence type="ECO:0000256" key="3">
    <source>
        <dbReference type="ARBA" id="ARBA00004141"/>
    </source>
</evidence>
<evidence type="ECO:0000256" key="6">
    <source>
        <dbReference type="ARBA" id="ARBA00019425"/>
    </source>
</evidence>
<comment type="subcellular location">
    <subcellularLocation>
        <location evidence="3">Membrane</location>
        <topology evidence="3">Multi-pass membrane protein</topology>
    </subcellularLocation>
</comment>
<evidence type="ECO:0000256" key="1">
    <source>
        <dbReference type="ARBA" id="ARBA00001971"/>
    </source>
</evidence>
<proteinExistence type="predicted"/>
<dbReference type="NCBIfam" id="TIGR02968">
    <property type="entry name" value="succ_dehyd_anc"/>
    <property type="match status" value="1"/>
</dbReference>
<comment type="cofactor">
    <cofactor evidence="1">
        <name>heme</name>
        <dbReference type="ChEBI" id="CHEBI:30413"/>
    </cofactor>
</comment>
<dbReference type="Pfam" id="PF01127">
    <property type="entry name" value="Sdh_cyt"/>
    <property type="match status" value="1"/>
</dbReference>
<protein>
    <recommendedName>
        <fullName evidence="6">Succinate dehydrogenase hydrophobic membrane anchor subunit</fullName>
    </recommendedName>
</protein>
<accession>K2MPC6</accession>
<keyword evidence="7" id="KW-0813">Transport</keyword>
<organism evidence="17 18">
    <name type="scientific">Nitratireductor pacificus pht-3B</name>
    <dbReference type="NCBI Taxonomy" id="391937"/>
    <lineage>
        <taxon>Bacteria</taxon>
        <taxon>Pseudomonadati</taxon>
        <taxon>Pseudomonadota</taxon>
        <taxon>Alphaproteobacteria</taxon>
        <taxon>Hyphomicrobiales</taxon>
        <taxon>Phyllobacteriaceae</taxon>
        <taxon>Nitratireductor</taxon>
    </lineage>
</organism>
<keyword evidence="18" id="KW-1185">Reference proteome</keyword>
<gene>
    <name evidence="17" type="ORF">NA2_10103</name>
</gene>
<dbReference type="Proteomes" id="UP000006786">
    <property type="component" value="Unassembled WGS sequence"/>
</dbReference>
<dbReference type="InterPro" id="IPR000701">
    <property type="entry name" value="SuccDH_FuR_B_TM-su"/>
</dbReference>
<evidence type="ECO:0000256" key="10">
    <source>
        <dbReference type="ARBA" id="ARBA00022692"/>
    </source>
</evidence>
<reference evidence="17 18" key="1">
    <citation type="journal article" date="2012" name="J. Bacteriol.">
        <title>Genome Sequence of Nitratireductor pacificus Type Strain pht-3B.</title>
        <authorList>
            <person name="Lai Q."/>
            <person name="Li G."/>
            <person name="Shao Z."/>
        </authorList>
    </citation>
    <scope>NUCLEOTIDE SEQUENCE [LARGE SCALE GENOMIC DNA]</scope>
    <source>
        <strain evidence="18">pht-3B</strain>
    </source>
</reference>
<keyword evidence="11" id="KW-0479">Metal-binding</keyword>